<dbReference type="Gene3D" id="3.40.50.720">
    <property type="entry name" value="NAD(P)-binding Rossmann-like Domain"/>
    <property type="match status" value="1"/>
</dbReference>
<dbReference type="STRING" id="593750.Metfor_1742"/>
<evidence type="ECO:0000313" key="5">
    <source>
        <dbReference type="Proteomes" id="UP000010824"/>
    </source>
</evidence>
<dbReference type="CDD" id="cd05233">
    <property type="entry name" value="SDR_c"/>
    <property type="match status" value="1"/>
</dbReference>
<evidence type="ECO:0000313" key="4">
    <source>
        <dbReference type="EMBL" id="AGB02767.1"/>
    </source>
</evidence>
<dbReference type="InterPro" id="IPR036291">
    <property type="entry name" value="NAD(P)-bd_dom_sf"/>
</dbReference>
<evidence type="ECO:0000256" key="3">
    <source>
        <dbReference type="RuleBase" id="RU000363"/>
    </source>
</evidence>
<dbReference type="PRINTS" id="PR00080">
    <property type="entry name" value="SDRFAMILY"/>
</dbReference>
<protein>
    <submittedName>
        <fullName evidence="4">Short-chain alcohol dehydrogenase</fullName>
    </submittedName>
</protein>
<organism evidence="4 5">
    <name type="scientific">Methanoregula formicica (strain DSM 22288 / NBRC 105244 / SMSP)</name>
    <dbReference type="NCBI Taxonomy" id="593750"/>
    <lineage>
        <taxon>Archaea</taxon>
        <taxon>Methanobacteriati</taxon>
        <taxon>Methanobacteriota</taxon>
        <taxon>Stenosarchaea group</taxon>
        <taxon>Methanomicrobia</taxon>
        <taxon>Methanomicrobiales</taxon>
        <taxon>Methanoregulaceae</taxon>
        <taxon>Methanoregula</taxon>
    </lineage>
</organism>
<reference evidence="4 5" key="2">
    <citation type="journal article" date="2014" name="Genome Announc.">
        <title>Complete Genome Sequence of Methanoregula formicica SMSPT, a Mesophilic Hydrogenotrophic Methanogen Isolated from a Methanogenic Upflow Anaerobic Sludge Blanket Reactor.</title>
        <authorList>
            <person name="Yamamoto K."/>
            <person name="Tamaki H."/>
            <person name="Cadillo-Quiroz H."/>
            <person name="Imachi H."/>
            <person name="Kyrpides N."/>
            <person name="Woyke T."/>
            <person name="Goodwin L."/>
            <person name="Zinder S.H."/>
            <person name="Kamagata Y."/>
            <person name="Liu W.T."/>
        </authorList>
    </citation>
    <scope>NUCLEOTIDE SEQUENCE [LARGE SCALE GENOMIC DNA]</scope>
    <source>
        <strain evidence="5">DSM 22288 / NBRC 105244 / SMSP</strain>
    </source>
</reference>
<keyword evidence="2" id="KW-0560">Oxidoreductase</keyword>
<proteinExistence type="inferred from homology"/>
<dbReference type="SUPFAM" id="SSF51735">
    <property type="entry name" value="NAD(P)-binding Rossmann-fold domains"/>
    <property type="match status" value="1"/>
</dbReference>
<evidence type="ECO:0000256" key="1">
    <source>
        <dbReference type="ARBA" id="ARBA00006484"/>
    </source>
</evidence>
<dbReference type="Proteomes" id="UP000010824">
    <property type="component" value="Chromosome"/>
</dbReference>
<dbReference type="OrthoDB" id="24596at2157"/>
<dbReference type="InterPro" id="IPR002347">
    <property type="entry name" value="SDR_fam"/>
</dbReference>
<dbReference type="GO" id="GO:0016020">
    <property type="term" value="C:membrane"/>
    <property type="evidence" value="ECO:0007669"/>
    <property type="project" value="TreeGrafter"/>
</dbReference>
<evidence type="ECO:0000256" key="2">
    <source>
        <dbReference type="ARBA" id="ARBA00023002"/>
    </source>
</evidence>
<dbReference type="GO" id="GO:0016491">
    <property type="term" value="F:oxidoreductase activity"/>
    <property type="evidence" value="ECO:0007669"/>
    <property type="project" value="UniProtKB-KW"/>
</dbReference>
<dbReference type="RefSeq" id="WP_015285730.1">
    <property type="nucleotide sequence ID" value="NC_019943.1"/>
</dbReference>
<gene>
    <name evidence="4" type="ordered locus">Metfor_1742</name>
</gene>
<dbReference type="Pfam" id="PF00106">
    <property type="entry name" value="adh_short"/>
    <property type="match status" value="1"/>
</dbReference>
<dbReference type="GeneID" id="14308131"/>
<accession>L0HDH8</accession>
<name>L0HDH8_METFS</name>
<dbReference type="InParanoid" id="L0HDH8"/>
<dbReference type="AlphaFoldDB" id="L0HDH8"/>
<comment type="similarity">
    <text evidence="1 3">Belongs to the short-chain dehydrogenases/reductases (SDR) family.</text>
</comment>
<dbReference type="PANTHER" id="PTHR44196:SF1">
    <property type="entry name" value="DEHYDROGENASE_REDUCTASE SDR FAMILY MEMBER 7B"/>
    <property type="match status" value="1"/>
</dbReference>
<dbReference type="PRINTS" id="PR00081">
    <property type="entry name" value="GDHRDH"/>
</dbReference>
<dbReference type="HOGENOM" id="CLU_010194_2_1_2"/>
<dbReference type="EMBL" id="CP003167">
    <property type="protein sequence ID" value="AGB02767.1"/>
    <property type="molecule type" value="Genomic_DNA"/>
</dbReference>
<keyword evidence="5" id="KW-1185">Reference proteome</keyword>
<dbReference type="FunFam" id="3.40.50.720:FF:000084">
    <property type="entry name" value="Short-chain dehydrogenase reductase"/>
    <property type="match status" value="1"/>
</dbReference>
<sequence>MTTPFEGKIAIVTGGTSGIGYAVSEELLKQGAVVWVIGSRAESVEKAKATLAAYPQAKFAAVDVKDPAAVEAMVRDCVALSGHLDYLFNNAGISQKNPYEASTLADWKEMIDINLWGVIYGVNAALEVMKKQGSGHIVNTSSVASLFGTPYQTLYVATKNAVIGLTDCLYYEYAPRNIFFTVVCPGDVATPIFRGRVPKDAIPVEDAARIILDGVAKKEPMVVFPEAMRELLEKCKDPVFRDMAHKQAEKETREMFESPEYRKFLAGQKKR</sequence>
<reference evidence="5" key="1">
    <citation type="submission" date="2011-12" db="EMBL/GenBank/DDBJ databases">
        <title>Complete sequence of Methanoregula formicicum SMSP.</title>
        <authorList>
            <person name="Lucas S."/>
            <person name="Han J."/>
            <person name="Lapidus A."/>
            <person name="Cheng J.-F."/>
            <person name="Goodwin L."/>
            <person name="Pitluck S."/>
            <person name="Peters L."/>
            <person name="Ovchinnikova G."/>
            <person name="Teshima H."/>
            <person name="Detter J.C."/>
            <person name="Han C."/>
            <person name="Tapia R."/>
            <person name="Land M."/>
            <person name="Hauser L."/>
            <person name="Kyrpides N."/>
            <person name="Ivanova N."/>
            <person name="Pagani I."/>
            <person name="Imachi H."/>
            <person name="Tamaki H."/>
            <person name="Sekiguchi Y."/>
            <person name="Kamagata Y."/>
            <person name="Cadillo-Quiroz H."/>
            <person name="Zinder S."/>
            <person name="Liu W.-T."/>
            <person name="Woyke T."/>
        </authorList>
    </citation>
    <scope>NUCLEOTIDE SEQUENCE [LARGE SCALE GENOMIC DNA]</scope>
    <source>
        <strain evidence="5">DSM 22288 / NBRC 105244 / SMSP</strain>
    </source>
</reference>
<dbReference type="PANTHER" id="PTHR44196">
    <property type="entry name" value="DEHYDROGENASE/REDUCTASE SDR FAMILY MEMBER 7B"/>
    <property type="match status" value="1"/>
</dbReference>
<dbReference type="KEGG" id="mfo:Metfor_1742"/>
<dbReference type="eggNOG" id="arCOG01259">
    <property type="taxonomic scope" value="Archaea"/>
</dbReference>